<sequence length="102" mass="11261">MGGNSAESLLYQHCHAPSFDFQTWQIDLQVSAVCSQLKPGEPVGYYLNGNNQKPLGIMGVFMGCTSPTSFSVAMQDCFSGVDVKDVAATYLNPDYFYTFKWP</sequence>
<proteinExistence type="predicted"/>
<dbReference type="EMBL" id="CP111020">
    <property type="protein sequence ID" value="WAR15607.1"/>
    <property type="molecule type" value="Genomic_DNA"/>
</dbReference>
<protein>
    <submittedName>
        <fullName evidence="1">Uncharacterized protein</fullName>
    </submittedName>
</protein>
<organism evidence="1 2">
    <name type="scientific">Mya arenaria</name>
    <name type="common">Soft-shell clam</name>
    <dbReference type="NCBI Taxonomy" id="6604"/>
    <lineage>
        <taxon>Eukaryota</taxon>
        <taxon>Metazoa</taxon>
        <taxon>Spiralia</taxon>
        <taxon>Lophotrochozoa</taxon>
        <taxon>Mollusca</taxon>
        <taxon>Bivalvia</taxon>
        <taxon>Autobranchia</taxon>
        <taxon>Heteroconchia</taxon>
        <taxon>Euheterodonta</taxon>
        <taxon>Imparidentia</taxon>
        <taxon>Neoheterodontei</taxon>
        <taxon>Myida</taxon>
        <taxon>Myoidea</taxon>
        <taxon>Myidae</taxon>
        <taxon>Mya</taxon>
    </lineage>
</organism>
<reference evidence="1" key="1">
    <citation type="submission" date="2022-11" db="EMBL/GenBank/DDBJ databases">
        <title>Centuries of genome instability and evolution in soft-shell clam transmissible cancer (bioRxiv).</title>
        <authorList>
            <person name="Hart S.F.M."/>
            <person name="Yonemitsu M.A."/>
            <person name="Giersch R.M."/>
            <person name="Beal B.F."/>
            <person name="Arriagada G."/>
            <person name="Davis B.W."/>
            <person name="Ostrander E.A."/>
            <person name="Goff S.P."/>
            <person name="Metzger M.J."/>
        </authorList>
    </citation>
    <scope>NUCLEOTIDE SEQUENCE</scope>
    <source>
        <strain evidence="1">MELC-2E11</strain>
        <tissue evidence="1">Siphon/mantle</tissue>
    </source>
</reference>
<dbReference type="Proteomes" id="UP001164746">
    <property type="component" value="Chromosome 9"/>
</dbReference>
<gene>
    <name evidence="1" type="ORF">MAR_005712</name>
</gene>
<accession>A0ABY7F091</accession>
<keyword evidence="2" id="KW-1185">Reference proteome</keyword>
<name>A0ABY7F091_MYAAR</name>
<evidence type="ECO:0000313" key="2">
    <source>
        <dbReference type="Proteomes" id="UP001164746"/>
    </source>
</evidence>
<evidence type="ECO:0000313" key="1">
    <source>
        <dbReference type="EMBL" id="WAR15607.1"/>
    </source>
</evidence>